<keyword evidence="1" id="KW-0732">Signal</keyword>
<dbReference type="PROSITE" id="PS51257">
    <property type="entry name" value="PROKAR_LIPOPROTEIN"/>
    <property type="match status" value="1"/>
</dbReference>
<keyword evidence="3" id="KW-1185">Reference proteome</keyword>
<sequence>MGFQRARCRLAVLPLVLLPLGAGVTACGGEHKTTNAEVDCAHEFWGSEKAPCNVTFERGAAKSSAVVFGTEIELMQVARDGEQITLKVAGVPLTVRKDSAEGQRQSANLMVSIRSIDREKVVVGTTDSSDV</sequence>
<proteinExistence type="predicted"/>
<dbReference type="AlphaFoldDB" id="A0A6H9YXW0"/>
<evidence type="ECO:0000313" key="2">
    <source>
        <dbReference type="EMBL" id="KAB2346047.1"/>
    </source>
</evidence>
<comment type="caution">
    <text evidence="2">The sequence shown here is derived from an EMBL/GenBank/DDBJ whole genome shotgun (WGS) entry which is preliminary data.</text>
</comment>
<feature type="signal peptide" evidence="1">
    <location>
        <begin position="1"/>
        <end position="26"/>
    </location>
</feature>
<dbReference type="RefSeq" id="WP_151564142.1">
    <property type="nucleotide sequence ID" value="NZ_WBMT01000012.1"/>
</dbReference>
<protein>
    <recommendedName>
        <fullName evidence="4">Lipoprotein</fullName>
    </recommendedName>
</protein>
<accession>A0A6H9YXW0</accession>
<dbReference type="EMBL" id="WBMT01000012">
    <property type="protein sequence ID" value="KAB2346047.1"/>
    <property type="molecule type" value="Genomic_DNA"/>
</dbReference>
<evidence type="ECO:0000256" key="1">
    <source>
        <dbReference type="SAM" id="SignalP"/>
    </source>
</evidence>
<gene>
    <name evidence="2" type="ORF">F8566_25390</name>
</gene>
<feature type="chain" id="PRO_5038844050" description="Lipoprotein" evidence="1">
    <location>
        <begin position="27"/>
        <end position="131"/>
    </location>
</feature>
<dbReference type="Proteomes" id="UP000468735">
    <property type="component" value="Unassembled WGS sequence"/>
</dbReference>
<organism evidence="2 3">
    <name type="scientific">Actinomadura rudentiformis</name>
    <dbReference type="NCBI Taxonomy" id="359158"/>
    <lineage>
        <taxon>Bacteria</taxon>
        <taxon>Bacillati</taxon>
        <taxon>Actinomycetota</taxon>
        <taxon>Actinomycetes</taxon>
        <taxon>Streptosporangiales</taxon>
        <taxon>Thermomonosporaceae</taxon>
        <taxon>Actinomadura</taxon>
    </lineage>
</organism>
<reference evidence="2 3" key="1">
    <citation type="submission" date="2019-09" db="EMBL/GenBank/DDBJ databases">
        <title>Actinomadura physcomitrii sp. nov., a novel actinomycete isolated from moss [Physcomitrium sphaericum (Ludw) Fuernr].</title>
        <authorList>
            <person name="Zhuang X."/>
            <person name="Liu C."/>
        </authorList>
    </citation>
    <scope>NUCLEOTIDE SEQUENCE [LARGE SCALE GENOMIC DNA]</scope>
    <source>
        <strain evidence="2 3">HMC1</strain>
    </source>
</reference>
<evidence type="ECO:0000313" key="3">
    <source>
        <dbReference type="Proteomes" id="UP000468735"/>
    </source>
</evidence>
<evidence type="ECO:0008006" key="4">
    <source>
        <dbReference type="Google" id="ProtNLM"/>
    </source>
</evidence>
<name>A0A6H9YXW0_9ACTN</name>